<feature type="domain" description="PPM-type phosphatase" evidence="9">
    <location>
        <begin position="479"/>
        <end position="701"/>
    </location>
</feature>
<evidence type="ECO:0000256" key="5">
    <source>
        <dbReference type="ARBA" id="ARBA00038253"/>
    </source>
</evidence>
<dbReference type="Gene3D" id="3.60.40.10">
    <property type="entry name" value="PPM-type phosphatase domain"/>
    <property type="match status" value="1"/>
</dbReference>
<sequence>MLWLWGGLSQITLAQSNQTDSLIQLLKKANLNTYKVRLLIRLADEFQHKSVPQSLQYAKEARKLSEKLNYKKGIGEALYYMSIGKFHSSQYTVAQNYLNKALVLYKSIDYKKGIADVQKQLGKIYDRLGDYEKALEYHINSLRANEIIANKKGMAAAYLDIGRVYFHQSDYYKSLEYYREGLVLAGEIDDDDLLAEGYKNMGMSYQKIQKFVQSLKYYRQGLKIYERIEDHTNIAKTLLGIGNVYLDAEQPNKALEHLLRAREIQQKEKDREGLGYAYLGIGKVYTLAKNYKRATDYLGNSLRIFKSIGSKKPVSEAYLALSQAYEKQDNYKQAHQNYQLYKTYSDSLFNETQSLQIAEMETRLNLRMQELKVKRLSKEQEVKDEAIRLHKADLSKQRTLLGILMVSSVLILALAFVLLNSRRKLRRGNRKLLQKNRQIERQKKVVEGQHRKITDGLRYAETIQLAVLPSDVRLNQFFREHFVIYKAKDMVSGDFYWIEKLNNKIVVAVVDCTGHGVSGAFMSMIGNTLLNEIVRQKQIMSPATILSELHNGVVESLRKRESNLDLGMEACVCVLEDSENAKQKLTFAGAKRPLYYIYEEKITEIRGTRKAVGFDFGKTRVFKNQVQEVEQGGVIYLTTDGYGDQSGENNKRLGSGRFKDLLVAYSKEPLIKQKEHLEKALQKHQGDSLQRDDITVLGLRV</sequence>
<dbReference type="InterPro" id="IPR036457">
    <property type="entry name" value="PPM-type-like_dom_sf"/>
</dbReference>
<dbReference type="Gene3D" id="1.25.40.10">
    <property type="entry name" value="Tetratricopeptide repeat domain"/>
    <property type="match status" value="2"/>
</dbReference>
<dbReference type="SMART" id="SM00331">
    <property type="entry name" value="PP2C_SIG"/>
    <property type="match status" value="1"/>
</dbReference>
<dbReference type="PROSITE" id="PS50005">
    <property type="entry name" value="TPR"/>
    <property type="match status" value="4"/>
</dbReference>
<keyword evidence="2" id="KW-0963">Cytoplasm</keyword>
<dbReference type="SUPFAM" id="SSF81901">
    <property type="entry name" value="HCP-like"/>
    <property type="match status" value="1"/>
</dbReference>
<evidence type="ECO:0000256" key="7">
    <source>
        <dbReference type="SAM" id="Coils"/>
    </source>
</evidence>
<dbReference type="InterPro" id="IPR001932">
    <property type="entry name" value="PPM-type_phosphatase-like_dom"/>
</dbReference>
<comment type="caution">
    <text evidence="10">The sequence shown here is derived from an EMBL/GenBank/DDBJ whole genome shotgun (WGS) entry which is preliminary data.</text>
</comment>
<dbReference type="AlphaFoldDB" id="A1ZSZ0"/>
<dbReference type="InterPro" id="IPR019734">
    <property type="entry name" value="TPR_rpt"/>
</dbReference>
<keyword evidence="8" id="KW-1133">Transmembrane helix</keyword>
<keyword evidence="10" id="KW-0808">Transferase</keyword>
<evidence type="ECO:0000256" key="4">
    <source>
        <dbReference type="ARBA" id="ARBA00022803"/>
    </source>
</evidence>
<dbReference type="eggNOG" id="COG0457">
    <property type="taxonomic scope" value="Bacteria"/>
</dbReference>
<dbReference type="PANTHER" id="PTHR46630:SF1">
    <property type="entry name" value="TETRATRICOPEPTIDE REPEAT PROTEIN 29"/>
    <property type="match status" value="1"/>
</dbReference>
<keyword evidence="3" id="KW-0677">Repeat</keyword>
<comment type="similarity">
    <text evidence="5">Belongs to the Rap family.</text>
</comment>
<evidence type="ECO:0000256" key="1">
    <source>
        <dbReference type="ARBA" id="ARBA00004496"/>
    </source>
</evidence>
<reference evidence="10 11" key="1">
    <citation type="submission" date="2007-01" db="EMBL/GenBank/DDBJ databases">
        <authorList>
            <person name="Haygood M."/>
            <person name="Podell S."/>
            <person name="Anderson C."/>
            <person name="Hopkinson B."/>
            <person name="Roe K."/>
            <person name="Barbeau K."/>
            <person name="Gaasterland T."/>
            <person name="Ferriera S."/>
            <person name="Johnson J."/>
            <person name="Kravitz S."/>
            <person name="Beeson K."/>
            <person name="Sutton G."/>
            <person name="Rogers Y.-H."/>
            <person name="Friedman R."/>
            <person name="Frazier M."/>
            <person name="Venter J.C."/>
        </authorList>
    </citation>
    <scope>NUCLEOTIDE SEQUENCE [LARGE SCALE GENOMIC DNA]</scope>
    <source>
        <strain evidence="10 11">ATCC 23134</strain>
    </source>
</reference>
<dbReference type="PANTHER" id="PTHR46630">
    <property type="entry name" value="TETRATRICOPEPTIDE REPEAT PROTEIN 29"/>
    <property type="match status" value="1"/>
</dbReference>
<dbReference type="eggNOG" id="COG2208">
    <property type="taxonomic scope" value="Bacteria"/>
</dbReference>
<keyword evidence="4 6" id="KW-0802">TPR repeat</keyword>
<dbReference type="SMART" id="SM00028">
    <property type="entry name" value="TPR"/>
    <property type="match status" value="5"/>
</dbReference>
<proteinExistence type="inferred from homology"/>
<keyword evidence="10" id="KW-0723">Serine/threonine-protein kinase</keyword>
<feature type="coiled-coil region" evidence="7">
    <location>
        <begin position="422"/>
        <end position="449"/>
    </location>
</feature>
<dbReference type="SUPFAM" id="SSF48452">
    <property type="entry name" value="TPR-like"/>
    <property type="match status" value="1"/>
</dbReference>
<keyword evidence="7" id="KW-0175">Coiled coil</keyword>
<dbReference type="InterPro" id="IPR051476">
    <property type="entry name" value="Bac_ResReg_Asp_Phosphatase"/>
</dbReference>
<dbReference type="Pfam" id="PF13424">
    <property type="entry name" value="TPR_12"/>
    <property type="match status" value="2"/>
</dbReference>
<evidence type="ECO:0000256" key="3">
    <source>
        <dbReference type="ARBA" id="ARBA00022737"/>
    </source>
</evidence>
<keyword evidence="11" id="KW-1185">Reference proteome</keyword>
<dbReference type="Pfam" id="PF07228">
    <property type="entry name" value="SpoIIE"/>
    <property type="match status" value="1"/>
</dbReference>
<dbReference type="Proteomes" id="UP000004095">
    <property type="component" value="Unassembled WGS sequence"/>
</dbReference>
<feature type="transmembrane region" description="Helical" evidence="8">
    <location>
        <begin position="400"/>
        <end position="421"/>
    </location>
</feature>
<feature type="repeat" description="TPR" evidence="6">
    <location>
        <begin position="155"/>
        <end position="188"/>
    </location>
</feature>
<feature type="repeat" description="TPR" evidence="6">
    <location>
        <begin position="235"/>
        <end position="268"/>
    </location>
</feature>
<keyword evidence="8" id="KW-0812">Transmembrane</keyword>
<dbReference type="InterPro" id="IPR011990">
    <property type="entry name" value="TPR-like_helical_dom_sf"/>
</dbReference>
<keyword evidence="10" id="KW-0418">Kinase</keyword>
<evidence type="ECO:0000256" key="8">
    <source>
        <dbReference type="SAM" id="Phobius"/>
    </source>
</evidence>
<evidence type="ECO:0000256" key="2">
    <source>
        <dbReference type="ARBA" id="ARBA00022490"/>
    </source>
</evidence>
<keyword evidence="8" id="KW-0472">Membrane</keyword>
<feature type="repeat" description="TPR" evidence="6">
    <location>
        <begin position="195"/>
        <end position="228"/>
    </location>
</feature>
<dbReference type="GO" id="GO:0004674">
    <property type="term" value="F:protein serine/threonine kinase activity"/>
    <property type="evidence" value="ECO:0007669"/>
    <property type="project" value="UniProtKB-KW"/>
</dbReference>
<name>A1ZSZ0_MICM2</name>
<accession>A1ZSZ0</accession>
<evidence type="ECO:0000256" key="6">
    <source>
        <dbReference type="PROSITE-ProRule" id="PRU00339"/>
    </source>
</evidence>
<comment type="subcellular location">
    <subcellularLocation>
        <location evidence="1">Cytoplasm</location>
    </subcellularLocation>
</comment>
<dbReference type="GO" id="GO:0005737">
    <property type="term" value="C:cytoplasm"/>
    <property type="evidence" value="ECO:0007669"/>
    <property type="project" value="UniProtKB-SubCell"/>
</dbReference>
<evidence type="ECO:0000313" key="11">
    <source>
        <dbReference type="Proteomes" id="UP000004095"/>
    </source>
</evidence>
<feature type="repeat" description="TPR" evidence="6">
    <location>
        <begin position="115"/>
        <end position="148"/>
    </location>
</feature>
<evidence type="ECO:0000259" key="9">
    <source>
        <dbReference type="SMART" id="SM00331"/>
    </source>
</evidence>
<evidence type="ECO:0000313" key="10">
    <source>
        <dbReference type="EMBL" id="EAY26554.1"/>
    </source>
</evidence>
<organism evidence="10 11">
    <name type="scientific">Microscilla marina ATCC 23134</name>
    <dbReference type="NCBI Taxonomy" id="313606"/>
    <lineage>
        <taxon>Bacteria</taxon>
        <taxon>Pseudomonadati</taxon>
        <taxon>Bacteroidota</taxon>
        <taxon>Cytophagia</taxon>
        <taxon>Cytophagales</taxon>
        <taxon>Microscillaceae</taxon>
        <taxon>Microscilla</taxon>
    </lineage>
</organism>
<protein>
    <submittedName>
        <fullName evidence="10">Serine/threonine protein kinases, putative</fullName>
    </submittedName>
</protein>
<dbReference type="EMBL" id="AAWS01000033">
    <property type="protein sequence ID" value="EAY26554.1"/>
    <property type="molecule type" value="Genomic_DNA"/>
</dbReference>
<gene>
    <name evidence="10" type="ORF">M23134_01724</name>
</gene>